<gene>
    <name evidence="2" type="ORF">ACFQ08_44045</name>
</gene>
<evidence type="ECO:0000256" key="1">
    <source>
        <dbReference type="SAM" id="MobiDB-lite"/>
    </source>
</evidence>
<feature type="non-terminal residue" evidence="2">
    <location>
        <position position="1"/>
    </location>
</feature>
<evidence type="ECO:0000313" key="3">
    <source>
        <dbReference type="Proteomes" id="UP001597024"/>
    </source>
</evidence>
<dbReference type="Proteomes" id="UP001597024">
    <property type="component" value="Unassembled WGS sequence"/>
</dbReference>
<feature type="region of interest" description="Disordered" evidence="1">
    <location>
        <begin position="1"/>
        <end position="26"/>
    </location>
</feature>
<evidence type="ECO:0000313" key="2">
    <source>
        <dbReference type="EMBL" id="MFD0891566.1"/>
    </source>
</evidence>
<comment type="caution">
    <text evidence="2">The sequence shown here is derived from an EMBL/GenBank/DDBJ whole genome shotgun (WGS) entry which is preliminary data.</text>
</comment>
<proteinExistence type="predicted"/>
<dbReference type="EMBL" id="JBHTHX010003291">
    <property type="protein sequence ID" value="MFD0891566.1"/>
    <property type="molecule type" value="Genomic_DNA"/>
</dbReference>
<accession>A0ABW3E5X6</accession>
<name>A0ABW3E5X6_9ACTN</name>
<evidence type="ECO:0008006" key="4">
    <source>
        <dbReference type="Google" id="ProtNLM"/>
    </source>
</evidence>
<organism evidence="2 3">
    <name type="scientific">Streptosporangium algeriense</name>
    <dbReference type="NCBI Taxonomy" id="1682748"/>
    <lineage>
        <taxon>Bacteria</taxon>
        <taxon>Bacillati</taxon>
        <taxon>Actinomycetota</taxon>
        <taxon>Actinomycetes</taxon>
        <taxon>Streptosporangiales</taxon>
        <taxon>Streptosporangiaceae</taxon>
        <taxon>Streptosporangium</taxon>
    </lineage>
</organism>
<reference evidence="3" key="1">
    <citation type="journal article" date="2019" name="Int. J. Syst. Evol. Microbiol.">
        <title>The Global Catalogue of Microorganisms (GCM) 10K type strain sequencing project: providing services to taxonomists for standard genome sequencing and annotation.</title>
        <authorList>
            <consortium name="The Broad Institute Genomics Platform"/>
            <consortium name="The Broad Institute Genome Sequencing Center for Infectious Disease"/>
            <person name="Wu L."/>
            <person name="Ma J."/>
        </authorList>
    </citation>
    <scope>NUCLEOTIDE SEQUENCE [LARGE SCALE GENOMIC DNA]</scope>
    <source>
        <strain evidence="3">CCUG 62974</strain>
    </source>
</reference>
<protein>
    <recommendedName>
        <fullName evidence="4">ATP-dependent DNA helicase PcrA</fullName>
    </recommendedName>
</protein>
<dbReference type="Pfam" id="PF21196">
    <property type="entry name" value="PcrA_UvrD_tudor"/>
    <property type="match status" value="1"/>
</dbReference>
<sequence length="68" mass="7099">EARPAQPKKAGGRPVPNLAPGDRVTHDQFGLGTVVSVDGVAEKTKAKIDFGSGGEKTLLLTYAPIEKL</sequence>
<keyword evidence="3" id="KW-1185">Reference proteome</keyword>